<evidence type="ECO:0000259" key="1">
    <source>
        <dbReference type="Pfam" id="PF01869"/>
    </source>
</evidence>
<dbReference type="SUPFAM" id="SSF53067">
    <property type="entry name" value="Actin-like ATPase domain"/>
    <property type="match status" value="2"/>
</dbReference>
<dbReference type="EMBL" id="WPOC01000063">
    <property type="protein sequence ID" value="MVN16856.1"/>
    <property type="molecule type" value="Genomic_DNA"/>
</dbReference>
<dbReference type="PANTHER" id="PTHR32329:SF4">
    <property type="entry name" value="ACTIVATOR OF 2-HYDROXYACYL-COA DEHYDRATASE"/>
    <property type="match status" value="1"/>
</dbReference>
<feature type="domain" description="ATPase BadF/BadG/BcrA/BcrD type" evidence="1">
    <location>
        <begin position="326"/>
        <end position="587"/>
    </location>
</feature>
<evidence type="ECO:0000313" key="2">
    <source>
        <dbReference type="EMBL" id="MVN16856.1"/>
    </source>
</evidence>
<dbReference type="InterPro" id="IPR002731">
    <property type="entry name" value="ATPase_BadF"/>
</dbReference>
<evidence type="ECO:0000313" key="3">
    <source>
        <dbReference type="Proteomes" id="UP000468327"/>
    </source>
</evidence>
<comment type="caution">
    <text evidence="2">The sequence shown here is derived from an EMBL/GenBank/DDBJ whole genome shotgun (WGS) entry which is preliminary data.</text>
</comment>
<sequence length="610" mass="63896">MGYRIGIDAGSKTIKVVVLDEDGAIVHAVYRRHRADIRTTLAGVLHDLAWRYGNLRGHVAVTGSAGIALAGLLGLPFVQEVVSTTRAVQAAYPEADAFVELGGEDAKVVYLTGGLEQRMNATCAGGTGGFIDTIAFMIGVRLSDLSGLALGANRIYPIASRCAVFAQTDVRPLLNAGARKADIAASALEAVVRQTLAGLACGRPLEGTVVFLGGPLEHIPSLVHRFRAALGLTRETGVKPPQAHLFTAKGAALMAREPADDGAPPRAVSLSELERQVRAADDPADDLDRLPPLFADAAERAAFEERHAAERMPRTRLFDCEGPLYLGLDAGSTTVKCALVDGEGRLVYSDYRPAEGDVLETVAALLGDMYRVMPREYGSAEPLAHLAHATATGYGEDLLRAALGIDSGVVETTAHLRAARAFRPDVSFVLDMGGQDMKALWVRDGLVSDAVLNEACSSGCGAFVEGTSHSLHLSPARFSEAALRAGSPVDLGTKCTVFMTSRVRHAQKIGAEPGDIAAGIAYSVVRNALYRIIGRGRAAGMGDVVLVQGGAFKSDAVLRAFELVAGVEAVRPDTAHLMGAIGAALTARDRAQAAAAAGEKPRSALADAAR</sequence>
<dbReference type="Pfam" id="PF01869">
    <property type="entry name" value="BcrAD_BadFG"/>
    <property type="match status" value="2"/>
</dbReference>
<dbReference type="InterPro" id="IPR043129">
    <property type="entry name" value="ATPase_NBD"/>
</dbReference>
<keyword evidence="3" id="KW-1185">Reference proteome</keyword>
<name>A0A6N8INH9_9ACTN</name>
<accession>A0A6N8INH9</accession>
<dbReference type="PANTHER" id="PTHR32329">
    <property type="entry name" value="BIFUNCTIONAL PROTEIN [INCLUDES 2-HYDROXYACYL-COA DEHYDRATASE (N-TER) AND ITS ACTIVATOR DOMAIN (C_TERM)-RELATED"/>
    <property type="match status" value="1"/>
</dbReference>
<reference evidence="2 3" key="1">
    <citation type="submission" date="2019-11" db="EMBL/GenBank/DDBJ databases">
        <title>Whole genome shotgun sequencing (WGS) data from Adlercreutzia equolifaciens ResAG-91, Eggerthella lenta MRI-F36, MRI-F37, MRI-F40, ResAG-49, ResAG-88, ResAG-121, ResAG-145, and Gordonibacter sp. ResAG-5, ResAG-26, ResAG-43, ResAG-50, ResAG-59.</title>
        <authorList>
            <person name="Stoll D.A."/>
            <person name="Danylec N."/>
            <person name="Franz C.M.A.P."/>
            <person name="Huch M."/>
        </authorList>
    </citation>
    <scope>NUCLEOTIDE SEQUENCE [LARGE SCALE GENOMIC DNA]</scope>
    <source>
        <strain evidence="2 3">ResAG-59</strain>
    </source>
</reference>
<dbReference type="RefSeq" id="WP_275404438.1">
    <property type="nucleotide sequence ID" value="NZ_WPOC01000063.1"/>
</dbReference>
<dbReference type="Proteomes" id="UP000468327">
    <property type="component" value="Unassembled WGS sequence"/>
</dbReference>
<organism evidence="2 3">
    <name type="scientific">Gordonibacter urolithinfaciens</name>
    <dbReference type="NCBI Taxonomy" id="1335613"/>
    <lineage>
        <taxon>Bacteria</taxon>
        <taxon>Bacillati</taxon>
        <taxon>Actinomycetota</taxon>
        <taxon>Coriobacteriia</taxon>
        <taxon>Eggerthellales</taxon>
        <taxon>Eggerthellaceae</taxon>
        <taxon>Gordonibacter</taxon>
    </lineage>
</organism>
<gene>
    <name evidence="2" type="ORF">GO738_16170</name>
</gene>
<dbReference type="Gene3D" id="3.30.420.40">
    <property type="match status" value="4"/>
</dbReference>
<protein>
    <submittedName>
        <fullName evidence="2">CoA activase</fullName>
    </submittedName>
</protein>
<feature type="domain" description="ATPase BadF/BadG/BcrA/BcrD type" evidence="1">
    <location>
        <begin position="5"/>
        <end position="255"/>
    </location>
</feature>
<dbReference type="AlphaFoldDB" id="A0A6N8INH9"/>
<feature type="non-terminal residue" evidence="2">
    <location>
        <position position="610"/>
    </location>
</feature>
<dbReference type="InterPro" id="IPR051805">
    <property type="entry name" value="Dehydratase_Activator_Redct"/>
</dbReference>
<proteinExistence type="predicted"/>
<dbReference type="CDD" id="cd24034">
    <property type="entry name" value="ASKHA_NBD_O66634-like_rpt1"/>
    <property type="match status" value="1"/>
</dbReference>